<dbReference type="InterPro" id="IPR005546">
    <property type="entry name" value="Autotransporte_beta"/>
</dbReference>
<gene>
    <name evidence="2" type="ORF">EKN56_18250</name>
</gene>
<protein>
    <submittedName>
        <fullName evidence="2">Autotransporter outer membrane beta-barrel domain-containing protein</fullName>
    </submittedName>
</protein>
<evidence type="ECO:0000313" key="3">
    <source>
        <dbReference type="Proteomes" id="UP000293154"/>
    </source>
</evidence>
<dbReference type="GO" id="GO:0019867">
    <property type="term" value="C:outer membrane"/>
    <property type="evidence" value="ECO:0007669"/>
    <property type="project" value="InterPro"/>
</dbReference>
<evidence type="ECO:0000313" key="2">
    <source>
        <dbReference type="EMBL" id="QBH98157.1"/>
    </source>
</evidence>
<dbReference type="KEGG" id="prag:EKN56_18250"/>
<accession>A0A411WPP9</accession>
<organism evidence="2 3">
    <name type="scientific">Limnobaculum zhutongyuii</name>
    <dbReference type="NCBI Taxonomy" id="2498113"/>
    <lineage>
        <taxon>Bacteria</taxon>
        <taxon>Pseudomonadati</taxon>
        <taxon>Pseudomonadota</taxon>
        <taxon>Gammaproteobacteria</taxon>
        <taxon>Enterobacterales</taxon>
        <taxon>Budviciaceae</taxon>
        <taxon>Limnobaculum</taxon>
    </lineage>
</organism>
<dbReference type="Pfam" id="PF03797">
    <property type="entry name" value="Autotransporter"/>
    <property type="match status" value="1"/>
</dbReference>
<dbReference type="AlphaFoldDB" id="A0A411WPP9"/>
<proteinExistence type="predicted"/>
<feature type="domain" description="Autotransporter" evidence="1">
    <location>
        <begin position="1"/>
        <end position="142"/>
    </location>
</feature>
<dbReference type="InterPro" id="IPR036709">
    <property type="entry name" value="Autotransporte_beta_dom_sf"/>
</dbReference>
<dbReference type="SUPFAM" id="SSF103515">
    <property type="entry name" value="Autotransporter"/>
    <property type="match status" value="1"/>
</dbReference>
<dbReference type="NCBIfam" id="TIGR01414">
    <property type="entry name" value="autotrans_barl"/>
    <property type="match status" value="1"/>
</dbReference>
<sequence>MGESERASYWFQPKAQVIWMGVTADNHTEDNGTRVKFDTDKNVQTRVGARFYANGHSQLDDGKNREFEPFIEANWIHNTSNYAVVMNETKNKQKGTRDIGEVKVGIEGKLNNNLTSWVNVAQQFGSNSYTDTQGMVGIKYSF</sequence>
<dbReference type="Proteomes" id="UP000293154">
    <property type="component" value="Chromosome"/>
</dbReference>
<reference evidence="2 3" key="1">
    <citation type="submission" date="2019-03" db="EMBL/GenBank/DDBJ databases">
        <title>Pragia sp. nov. isolated from the gut tract of Carduelis flavirostris.</title>
        <authorList>
            <person name="Ge Y."/>
        </authorList>
    </citation>
    <scope>NUCLEOTIDE SEQUENCE [LARGE SCALE GENOMIC DNA]</scope>
    <source>
        <strain evidence="2 3">CF-458</strain>
    </source>
</reference>
<keyword evidence="3" id="KW-1185">Reference proteome</keyword>
<dbReference type="OrthoDB" id="6462569at2"/>
<dbReference type="Gene3D" id="2.40.128.130">
    <property type="entry name" value="Autotransporter beta-domain"/>
    <property type="match status" value="1"/>
</dbReference>
<evidence type="ECO:0000259" key="1">
    <source>
        <dbReference type="PROSITE" id="PS51208"/>
    </source>
</evidence>
<dbReference type="EMBL" id="CP034752">
    <property type="protein sequence ID" value="QBH98157.1"/>
    <property type="molecule type" value="Genomic_DNA"/>
</dbReference>
<dbReference type="PROSITE" id="PS51208">
    <property type="entry name" value="AUTOTRANSPORTER"/>
    <property type="match status" value="1"/>
</dbReference>
<dbReference type="InterPro" id="IPR006315">
    <property type="entry name" value="OM_autotransptr_brl_dom"/>
</dbReference>
<name>A0A411WPP9_9GAMM</name>